<reference evidence="2 3" key="1">
    <citation type="submission" date="2017-03" db="EMBL/GenBank/DDBJ databases">
        <title>Genome sequencing of Shewanella japonica KCTC 22435.</title>
        <authorList>
            <person name="Kim K.M."/>
        </authorList>
    </citation>
    <scope>NUCLEOTIDE SEQUENCE [LARGE SCALE GENOMIC DNA]</scope>
    <source>
        <strain evidence="2 3">KCTC 22435</strain>
    </source>
</reference>
<protein>
    <submittedName>
        <fullName evidence="2">Uncharacterized protein</fullName>
    </submittedName>
</protein>
<proteinExistence type="predicted"/>
<dbReference type="RefSeq" id="WP_055023244.1">
    <property type="nucleotide sequence ID" value="NZ_CANMJJ010000001.1"/>
</dbReference>
<feature type="transmembrane region" description="Helical" evidence="1">
    <location>
        <begin position="54"/>
        <end position="71"/>
    </location>
</feature>
<feature type="transmembrane region" description="Helical" evidence="1">
    <location>
        <begin position="29"/>
        <end position="47"/>
    </location>
</feature>
<evidence type="ECO:0000256" key="1">
    <source>
        <dbReference type="SAM" id="Phobius"/>
    </source>
</evidence>
<dbReference type="EMBL" id="CP020472">
    <property type="protein sequence ID" value="ARD22603.1"/>
    <property type="molecule type" value="Genomic_DNA"/>
</dbReference>
<evidence type="ECO:0000313" key="3">
    <source>
        <dbReference type="Proteomes" id="UP000191820"/>
    </source>
</evidence>
<gene>
    <name evidence="2" type="ORF">SJ2017_2313</name>
</gene>
<dbReference type="Proteomes" id="UP000191820">
    <property type="component" value="Chromosome"/>
</dbReference>
<accession>A0ABM6JK07</accession>
<sequence>MTLLFALMTAYFATLLLNAAGTFTNNNIRKGFSALLNITSVVMFITVYGTARGVFVYLAVVALFGIILSFFNRNTTISANDIS</sequence>
<evidence type="ECO:0000313" key="2">
    <source>
        <dbReference type="EMBL" id="ARD22603.1"/>
    </source>
</evidence>
<organism evidence="2 3">
    <name type="scientific">Shewanella japonica</name>
    <dbReference type="NCBI Taxonomy" id="93973"/>
    <lineage>
        <taxon>Bacteria</taxon>
        <taxon>Pseudomonadati</taxon>
        <taxon>Pseudomonadota</taxon>
        <taxon>Gammaproteobacteria</taxon>
        <taxon>Alteromonadales</taxon>
        <taxon>Shewanellaceae</taxon>
        <taxon>Shewanella</taxon>
    </lineage>
</organism>
<keyword evidence="1" id="KW-0472">Membrane</keyword>
<keyword evidence="3" id="KW-1185">Reference proteome</keyword>
<keyword evidence="1" id="KW-0812">Transmembrane</keyword>
<keyword evidence="1" id="KW-1133">Transmembrane helix</keyword>
<name>A0ABM6JK07_9GAMM</name>